<accession>A0ABM9ET47</accession>
<sequence>MGKKLLSLIECLHFTYVHKIVKIRQLKCDLHHRATSTISGNNKGEELSK</sequence>
<reference evidence="1" key="1">
    <citation type="submission" date="2022-04" db="EMBL/GenBank/DDBJ databases">
        <authorList>
            <person name="Criscuolo A."/>
        </authorList>
    </citation>
    <scope>NUCLEOTIDE SEQUENCE</scope>
    <source>
        <strain evidence="1">CIP111895</strain>
    </source>
</reference>
<comment type="caution">
    <text evidence="1">The sequence shown here is derived from an EMBL/GenBank/DDBJ whole genome shotgun (WGS) entry which is preliminary data.</text>
</comment>
<keyword evidence="2" id="KW-1185">Reference proteome</keyword>
<gene>
    <name evidence="1" type="ORF">BACCIP111895_02989</name>
</gene>
<organism evidence="1 2">
    <name type="scientific">Neobacillus rhizosphaerae</name>
    <dbReference type="NCBI Taxonomy" id="2880965"/>
    <lineage>
        <taxon>Bacteria</taxon>
        <taxon>Bacillati</taxon>
        <taxon>Bacillota</taxon>
        <taxon>Bacilli</taxon>
        <taxon>Bacillales</taxon>
        <taxon>Bacillaceae</taxon>
        <taxon>Neobacillus</taxon>
    </lineage>
</organism>
<evidence type="ECO:0000313" key="2">
    <source>
        <dbReference type="Proteomes" id="UP000838308"/>
    </source>
</evidence>
<evidence type="ECO:0000313" key="1">
    <source>
        <dbReference type="EMBL" id="CAH2715805.1"/>
    </source>
</evidence>
<dbReference type="Proteomes" id="UP000838308">
    <property type="component" value="Unassembled WGS sequence"/>
</dbReference>
<name>A0ABM9ET47_9BACI</name>
<protein>
    <submittedName>
        <fullName evidence="1">Uncharacterized protein</fullName>
    </submittedName>
</protein>
<proteinExistence type="predicted"/>
<dbReference type="EMBL" id="CALBWS010000020">
    <property type="protein sequence ID" value="CAH2715805.1"/>
    <property type="molecule type" value="Genomic_DNA"/>
</dbReference>